<feature type="region of interest" description="Disordered" evidence="1">
    <location>
        <begin position="351"/>
        <end position="407"/>
    </location>
</feature>
<keyword evidence="2" id="KW-0812">Transmembrane</keyword>
<keyword evidence="2" id="KW-0472">Membrane</keyword>
<feature type="region of interest" description="Disordered" evidence="1">
    <location>
        <begin position="116"/>
        <end position="137"/>
    </location>
</feature>
<sequence>MKSLFRPFPLPLTNRQWFYLLVLQGVGAGIIDGGANFAVAYAMYHNQKVIKMWVLSKNTLAGDLGVTPIIQCLASMLITSTLVHTDLHHHAVAPLPFVWPHVEHLPDPREIIGRWGKGKRKGEEIEEKGPTDEDEEEPSIKGLSYYIKMLIRFIFEGTENNSLLPIANSKPFPIRIFLTAAQGAAIGIIFGLPVFLLFIIVLGPLYKHDNIVEVGWKWSPMVIKCVYGAVVGWITNPVIASLALGSQAEHHLIVISEDSPAEGDVEPGQSSVPRIDGVGVDTIHEEEEEEYLSPPPPLTGDALRVPLPKSPTAAPGGGTLRLPNSPRTSNRPRALSNISATSSLSTRMRIRPPLTANCSNIPIASNSSIRRGSVTSIPRTPRSPGTGEFGSLNVPPPGTPTLGMGSQKIKNRTRGATISTYVSQSDSVNTNYSYALGGTGGRAKRTNRPRAVSSLSGKGTQPPRVQVDGMEEMGRTSPSEGMRLDVPSTITATMGTSQVERNNVNGNGGFTTTPVWDVFGQVKVQDQITTPKKNVQGEVEVRDKKMKQEEDAEKKDEK</sequence>
<evidence type="ECO:0000256" key="2">
    <source>
        <dbReference type="SAM" id="Phobius"/>
    </source>
</evidence>
<feature type="region of interest" description="Disordered" evidence="1">
    <location>
        <begin position="307"/>
        <end position="334"/>
    </location>
</feature>
<dbReference type="PANTHER" id="PTHR28297">
    <property type="entry name" value="FUNGAL PROTEIN"/>
    <property type="match status" value="1"/>
</dbReference>
<protein>
    <submittedName>
        <fullName evidence="3">Uncharacterized protein</fullName>
    </submittedName>
</protein>
<keyword evidence="4" id="KW-1185">Reference proteome</keyword>
<dbReference type="RefSeq" id="XP_066087951.1">
    <property type="nucleotide sequence ID" value="XM_066231854.1"/>
</dbReference>
<feature type="transmembrane region" description="Helical" evidence="2">
    <location>
        <begin position="17"/>
        <end position="44"/>
    </location>
</feature>
<feature type="compositionally biased region" description="Basic and acidic residues" evidence="1">
    <location>
        <begin position="121"/>
        <end position="131"/>
    </location>
</feature>
<gene>
    <name evidence="3" type="ORF">V865_008116</name>
</gene>
<keyword evidence="2" id="KW-1133">Transmembrane helix</keyword>
<feature type="compositionally biased region" description="Polar residues" evidence="1">
    <location>
        <begin position="325"/>
        <end position="334"/>
    </location>
</feature>
<dbReference type="InterPro" id="IPR018852">
    <property type="entry name" value="DUF2456"/>
</dbReference>
<dbReference type="EMBL" id="CP144091">
    <property type="protein sequence ID" value="WWD09984.1"/>
    <property type="molecule type" value="Genomic_DNA"/>
</dbReference>
<feature type="compositionally biased region" description="Polar residues" evidence="1">
    <location>
        <begin position="356"/>
        <end position="378"/>
    </location>
</feature>
<feature type="transmembrane region" description="Helical" evidence="2">
    <location>
        <begin position="176"/>
        <end position="201"/>
    </location>
</feature>
<reference evidence="3 4" key="1">
    <citation type="submission" date="2024-01" db="EMBL/GenBank/DDBJ databases">
        <title>Comparative genomics of Cryptococcus and Kwoniella reveals pathogenesis evolution and contrasting modes of karyotype evolution via chromosome fusion or intercentromeric recombination.</title>
        <authorList>
            <person name="Coelho M.A."/>
            <person name="David-Palma M."/>
            <person name="Shea T."/>
            <person name="Bowers K."/>
            <person name="McGinley-Smith S."/>
            <person name="Mohammad A.W."/>
            <person name="Gnirke A."/>
            <person name="Yurkov A.M."/>
            <person name="Nowrousian M."/>
            <person name="Sun S."/>
            <person name="Cuomo C.A."/>
            <person name="Heitman J."/>
        </authorList>
    </citation>
    <scope>NUCLEOTIDE SEQUENCE [LARGE SCALE GENOMIC DNA]</scope>
    <source>
        <strain evidence="3 4">PYCC6329</strain>
    </source>
</reference>
<evidence type="ECO:0000256" key="1">
    <source>
        <dbReference type="SAM" id="MobiDB-lite"/>
    </source>
</evidence>
<dbReference type="GeneID" id="91106917"/>
<feature type="region of interest" description="Disordered" evidence="1">
    <location>
        <begin position="528"/>
        <end position="558"/>
    </location>
</feature>
<proteinExistence type="predicted"/>
<evidence type="ECO:0000313" key="4">
    <source>
        <dbReference type="Proteomes" id="UP001358614"/>
    </source>
</evidence>
<accession>A0AAX4KVP0</accession>
<dbReference type="Proteomes" id="UP001358614">
    <property type="component" value="Chromosome 3"/>
</dbReference>
<name>A0AAX4KVP0_9TREE</name>
<organism evidence="3 4">
    <name type="scientific">Kwoniella europaea PYCC6329</name>
    <dbReference type="NCBI Taxonomy" id="1423913"/>
    <lineage>
        <taxon>Eukaryota</taxon>
        <taxon>Fungi</taxon>
        <taxon>Dikarya</taxon>
        <taxon>Basidiomycota</taxon>
        <taxon>Agaricomycotina</taxon>
        <taxon>Tremellomycetes</taxon>
        <taxon>Tremellales</taxon>
        <taxon>Cryptococcaceae</taxon>
        <taxon>Kwoniella</taxon>
    </lineage>
</organism>
<dbReference type="KEGG" id="ker:91106917"/>
<dbReference type="AlphaFoldDB" id="A0AAX4KVP0"/>
<dbReference type="Pfam" id="PF10445">
    <property type="entry name" value="DUF2456"/>
    <property type="match status" value="1"/>
</dbReference>
<feature type="compositionally biased region" description="Basic and acidic residues" evidence="1">
    <location>
        <begin position="539"/>
        <end position="558"/>
    </location>
</feature>
<evidence type="ECO:0000313" key="3">
    <source>
        <dbReference type="EMBL" id="WWD09984.1"/>
    </source>
</evidence>
<feature type="region of interest" description="Disordered" evidence="1">
    <location>
        <begin position="436"/>
        <end position="466"/>
    </location>
</feature>
<dbReference type="PANTHER" id="PTHR28297:SF1">
    <property type="entry name" value="FUNGAL PROTEIN"/>
    <property type="match status" value="1"/>
</dbReference>